<name>A0A7D8YPC8_9HELO</name>
<organism evidence="1 2">
    <name type="scientific">Lachnellula cervina</name>
    <dbReference type="NCBI Taxonomy" id="1316786"/>
    <lineage>
        <taxon>Eukaryota</taxon>
        <taxon>Fungi</taxon>
        <taxon>Dikarya</taxon>
        <taxon>Ascomycota</taxon>
        <taxon>Pezizomycotina</taxon>
        <taxon>Leotiomycetes</taxon>
        <taxon>Helotiales</taxon>
        <taxon>Lachnaceae</taxon>
        <taxon>Lachnellula</taxon>
    </lineage>
</organism>
<keyword evidence="2" id="KW-1185">Reference proteome</keyword>
<dbReference type="EMBL" id="QGMG01000493">
    <property type="protein sequence ID" value="TVY53164.1"/>
    <property type="molecule type" value="Genomic_DNA"/>
</dbReference>
<proteinExistence type="predicted"/>
<gene>
    <name evidence="1" type="ORF">LCER1_G005576</name>
</gene>
<comment type="caution">
    <text evidence="1">The sequence shown here is derived from an EMBL/GenBank/DDBJ whole genome shotgun (WGS) entry which is preliminary data.</text>
</comment>
<dbReference type="Proteomes" id="UP000481288">
    <property type="component" value="Unassembled WGS sequence"/>
</dbReference>
<evidence type="ECO:0000313" key="2">
    <source>
        <dbReference type="Proteomes" id="UP000481288"/>
    </source>
</evidence>
<evidence type="ECO:0000313" key="1">
    <source>
        <dbReference type="EMBL" id="TVY53164.1"/>
    </source>
</evidence>
<reference evidence="1 2" key="1">
    <citation type="submission" date="2018-05" db="EMBL/GenBank/DDBJ databases">
        <title>Whole genome sequencing for identification of molecular markers to develop diagnostic detection tools for the regulated plant pathogen Lachnellula willkommii.</title>
        <authorList>
            <person name="Giroux E."/>
            <person name="Bilodeau G."/>
        </authorList>
    </citation>
    <scope>NUCLEOTIDE SEQUENCE [LARGE SCALE GENOMIC DNA]</scope>
    <source>
        <strain evidence="1 2">CBS 625.97</strain>
    </source>
</reference>
<dbReference type="AlphaFoldDB" id="A0A7D8YPC8"/>
<sequence>MQGLLSHFTTRDLRHGPVVFNLTDLHASNILDDCNWHIKYIIYLEWACSLPIEMLTLPYWITSRAIDELKGDTLQTFDKAYQYFIYIFLRRGETLSPTVI</sequence>
<evidence type="ECO:0008006" key="3">
    <source>
        <dbReference type="Google" id="ProtNLM"/>
    </source>
</evidence>
<dbReference type="OrthoDB" id="3645574at2759"/>
<protein>
    <recommendedName>
        <fullName evidence="3">Aminoglycoside phosphotransferase domain-containing protein</fullName>
    </recommendedName>
</protein>
<accession>A0A7D8YPC8</accession>